<dbReference type="Gene3D" id="2.60.120.10">
    <property type="entry name" value="Jelly Rolls"/>
    <property type="match status" value="1"/>
</dbReference>
<evidence type="ECO:0000313" key="2">
    <source>
        <dbReference type="EMBL" id="SDH82626.1"/>
    </source>
</evidence>
<name>A0A1G8FKS4_9FLAO</name>
<evidence type="ECO:0000259" key="1">
    <source>
        <dbReference type="PROSITE" id="PS50042"/>
    </source>
</evidence>
<dbReference type="InterPro" id="IPR018490">
    <property type="entry name" value="cNMP-bd_dom_sf"/>
</dbReference>
<keyword evidence="2" id="KW-0418">Kinase</keyword>
<accession>A0A1G8FKS4</accession>
<dbReference type="SUPFAM" id="SSF51206">
    <property type="entry name" value="cAMP-binding domain-like"/>
    <property type="match status" value="1"/>
</dbReference>
<evidence type="ECO:0000313" key="3">
    <source>
        <dbReference type="Proteomes" id="UP000243588"/>
    </source>
</evidence>
<dbReference type="InterPro" id="IPR014710">
    <property type="entry name" value="RmlC-like_jellyroll"/>
</dbReference>
<dbReference type="AlphaFoldDB" id="A0A1G8FKS4"/>
<proteinExistence type="predicted"/>
<dbReference type="Pfam" id="PF00027">
    <property type="entry name" value="cNMP_binding"/>
    <property type="match status" value="1"/>
</dbReference>
<dbReference type="EMBL" id="FNDQ01000017">
    <property type="protein sequence ID" value="SDH82626.1"/>
    <property type="molecule type" value="Genomic_DNA"/>
</dbReference>
<dbReference type="Proteomes" id="UP000243588">
    <property type="component" value="Unassembled WGS sequence"/>
</dbReference>
<dbReference type="InterPro" id="IPR000595">
    <property type="entry name" value="cNMP-bd_dom"/>
</dbReference>
<keyword evidence="3" id="KW-1185">Reference proteome</keyword>
<sequence>MITKILNIIGILELQIKQANKRKSTMNTLVRLLEQYGYLSPLCKVALEENTQIFFKRKGDFLLQKGHQSDSLYVIEEGAVRGYYLYDGREIDVWYAFEHSILGATYQMYKSKPSLEYVQCIEDCIVYAIPNQVLLRFYREYPELNMIARRFTEDYCMLLEERAYQLQLMSPVQRYYRLLRKLQEDIERLSEKNIASYLGIREEQLSEIRRI</sequence>
<keyword evidence="2" id="KW-0808">Transferase</keyword>
<dbReference type="PROSITE" id="PS50042">
    <property type="entry name" value="CNMP_BINDING_3"/>
    <property type="match status" value="1"/>
</dbReference>
<dbReference type="STRING" id="702745.SAMN05421818_11741"/>
<dbReference type="CDD" id="cd00038">
    <property type="entry name" value="CAP_ED"/>
    <property type="match status" value="1"/>
</dbReference>
<dbReference type="GO" id="GO:0016301">
    <property type="term" value="F:kinase activity"/>
    <property type="evidence" value="ECO:0007669"/>
    <property type="project" value="UniProtKB-KW"/>
</dbReference>
<feature type="domain" description="Cyclic nucleotide-binding" evidence="1">
    <location>
        <begin position="55"/>
        <end position="137"/>
    </location>
</feature>
<gene>
    <name evidence="2" type="ORF">SAMN05421818_11741</name>
</gene>
<reference evidence="3" key="1">
    <citation type="submission" date="2016-10" db="EMBL/GenBank/DDBJ databases">
        <authorList>
            <person name="Varghese N."/>
            <person name="Submissions S."/>
        </authorList>
    </citation>
    <scope>NUCLEOTIDE SEQUENCE [LARGE SCALE GENOMIC DNA]</scope>
    <source>
        <strain evidence="3">DSM 23313</strain>
    </source>
</reference>
<organism evidence="2 3">
    <name type="scientific">Myroides phaeus</name>
    <dbReference type="NCBI Taxonomy" id="702745"/>
    <lineage>
        <taxon>Bacteria</taxon>
        <taxon>Pseudomonadati</taxon>
        <taxon>Bacteroidota</taxon>
        <taxon>Flavobacteriia</taxon>
        <taxon>Flavobacteriales</taxon>
        <taxon>Flavobacteriaceae</taxon>
        <taxon>Myroides</taxon>
    </lineage>
</organism>
<protein>
    <submittedName>
        <fullName evidence="2">cAMP-binding domain of CRP or a regulatory subunit of cAMP-dependent protein kinases</fullName>
    </submittedName>
</protein>